<dbReference type="PANTHER" id="PTHR13070">
    <property type="entry name" value="TRNA-SPLICING ENDONUCLEASE SUBUNIT SEN34-RELATED"/>
    <property type="match status" value="1"/>
</dbReference>
<dbReference type="GO" id="GO:0000213">
    <property type="term" value="F:tRNA-intron lyase activity"/>
    <property type="evidence" value="ECO:0007669"/>
    <property type="project" value="UniProtKB-EC"/>
</dbReference>
<feature type="compositionally biased region" description="Basic and acidic residues" evidence="6">
    <location>
        <begin position="77"/>
        <end position="101"/>
    </location>
</feature>
<evidence type="ECO:0000256" key="1">
    <source>
        <dbReference type="ARBA" id="ARBA00008078"/>
    </source>
</evidence>
<keyword evidence="4" id="KW-0456">Lyase</keyword>
<feature type="domain" description="tRNA intron endonuclease catalytic" evidence="7">
    <location>
        <begin position="287"/>
        <end position="329"/>
    </location>
</feature>
<keyword evidence="8" id="KW-0255">Endonuclease</keyword>
<feature type="region of interest" description="Disordered" evidence="6">
    <location>
        <begin position="65"/>
        <end position="113"/>
    </location>
</feature>
<dbReference type="AlphaFoldDB" id="A0A0F7UDG3"/>
<keyword evidence="8" id="KW-0378">Hydrolase</keyword>
<feature type="compositionally biased region" description="Polar residues" evidence="6">
    <location>
        <begin position="7"/>
        <end position="21"/>
    </location>
</feature>
<feature type="region of interest" description="Disordered" evidence="6">
    <location>
        <begin position="1"/>
        <end position="32"/>
    </location>
</feature>
<evidence type="ECO:0000313" key="8">
    <source>
        <dbReference type="EMBL" id="CEL67121.1"/>
    </source>
</evidence>
<dbReference type="InterPro" id="IPR011856">
    <property type="entry name" value="tRNA_endonuc-like_dom_sf"/>
</dbReference>
<dbReference type="GO" id="GO:0005634">
    <property type="term" value="C:nucleus"/>
    <property type="evidence" value="ECO:0007669"/>
    <property type="project" value="UniProtKB-ARBA"/>
</dbReference>
<proteinExistence type="inferred from homology"/>
<evidence type="ECO:0000256" key="6">
    <source>
        <dbReference type="SAM" id="MobiDB-lite"/>
    </source>
</evidence>
<dbReference type="SUPFAM" id="SSF53032">
    <property type="entry name" value="tRNA-intron endonuclease catalytic domain-like"/>
    <property type="match status" value="1"/>
</dbReference>
<dbReference type="CDD" id="cd22363">
    <property type="entry name" value="tRNA-intron_lyase_C"/>
    <property type="match status" value="1"/>
</dbReference>
<evidence type="ECO:0000259" key="7">
    <source>
        <dbReference type="Pfam" id="PF01974"/>
    </source>
</evidence>
<keyword evidence="8" id="KW-0540">Nuclease</keyword>
<dbReference type="InterPro" id="IPR006677">
    <property type="entry name" value="tRNA_intron_Endonuc_cat-like"/>
</dbReference>
<protein>
    <recommendedName>
        <fullName evidence="2">tRNA-intron lyase</fullName>
        <ecNumber evidence="2">4.6.1.16</ecNumber>
    </recommendedName>
</protein>
<dbReference type="Gene3D" id="3.40.1350.10">
    <property type="match status" value="1"/>
</dbReference>
<sequence>MTRKENTVPTLAPQTKLTPSARSREDAPRSRIPEGVHAHLASRGYGGFVCAECLQFFFPEFESENEREMPMGSTQNDDGKDAQLAKGAETRDHSASPRRLQDNPQPALSSTGLPSCPPELNMCLLFYSRRLRDALEARRLLAVHLQPLLCSRKRLRAQPGDGQDYHRPGPHGKRQTDCGFEGEMFLLSASQSRALLGGEEAGLCEACSVKSTTRNNRKDSTFSDHNRCFVSEKDAGAWLSQSTRSCPRNCASASFPVLLTSLPVLSSPAFPSAGSSVRARKAEAARSRVFLDLHRKGFFVRDGLAYGGDWLLYPLSPSLCHATALVFVMVAPENRDCSLPRGCYSGSNREGASAISIQVSCLSRPRLDSEAQGSKHSPVGDEADSKDRRVADVPFECTGLDAFSIAPASLVRMHRLATAAKKAAILALVELGSGEPLYIQLDRIKED</sequence>
<evidence type="ECO:0000256" key="3">
    <source>
        <dbReference type="ARBA" id="ARBA00022694"/>
    </source>
</evidence>
<comment type="similarity">
    <text evidence="1">Belongs to the tRNA-intron endonuclease family.</text>
</comment>
<dbReference type="EMBL" id="LN714482">
    <property type="protein sequence ID" value="CEL67121.1"/>
    <property type="molecule type" value="Genomic_DNA"/>
</dbReference>
<dbReference type="EC" id="4.6.1.16" evidence="2"/>
<name>A0A0F7UDG3_NEOCL</name>
<evidence type="ECO:0000256" key="4">
    <source>
        <dbReference type="ARBA" id="ARBA00023239"/>
    </source>
</evidence>
<evidence type="ECO:0000256" key="2">
    <source>
        <dbReference type="ARBA" id="ARBA00012573"/>
    </source>
</evidence>
<feature type="compositionally biased region" description="Basic and acidic residues" evidence="6">
    <location>
        <begin position="22"/>
        <end position="32"/>
    </location>
</feature>
<dbReference type="Pfam" id="PF01974">
    <property type="entry name" value="tRNA_int_endo"/>
    <property type="match status" value="1"/>
</dbReference>
<comment type="catalytic activity">
    <reaction evidence="5">
        <text>pretRNA = a 3'-half-tRNA molecule with a 5'-OH end + a 5'-half-tRNA molecule with a 2',3'-cyclic phosphate end + an intron with a 2',3'-cyclic phosphate and a 5'-hydroxyl terminus.</text>
        <dbReference type="EC" id="4.6.1.16"/>
    </reaction>
</comment>
<evidence type="ECO:0000256" key="5">
    <source>
        <dbReference type="ARBA" id="ARBA00034031"/>
    </source>
</evidence>
<dbReference type="PANTHER" id="PTHR13070:SF0">
    <property type="entry name" value="TRNA-SPLICING ENDONUCLEASE SUBUNIT SEN34"/>
    <property type="match status" value="1"/>
</dbReference>
<gene>
    <name evidence="8" type="ORF">BN1204_029195</name>
</gene>
<reference evidence="8" key="1">
    <citation type="journal article" date="2015" name="PLoS ONE">
        <title>Comprehensive Evaluation of Toxoplasma gondii VEG and Neospora caninum LIV Genomes with Tachyzoite Stage Transcriptome and Proteome Defines Novel Transcript Features.</title>
        <authorList>
            <person name="Ramaprasad A."/>
            <person name="Mourier T."/>
            <person name="Naeem R."/>
            <person name="Malas T.B."/>
            <person name="Moussa E."/>
            <person name="Panigrahi A."/>
            <person name="Vermont S.J."/>
            <person name="Otto T.D."/>
            <person name="Wastling J."/>
            <person name="Pain A."/>
        </authorList>
    </citation>
    <scope>NUCLEOTIDE SEQUENCE</scope>
    <source>
        <strain evidence="8">Liverpool</strain>
    </source>
</reference>
<organism evidence="8">
    <name type="scientific">Neospora caninum (strain Liverpool)</name>
    <dbReference type="NCBI Taxonomy" id="572307"/>
    <lineage>
        <taxon>Eukaryota</taxon>
        <taxon>Sar</taxon>
        <taxon>Alveolata</taxon>
        <taxon>Apicomplexa</taxon>
        <taxon>Conoidasida</taxon>
        <taxon>Coccidia</taxon>
        <taxon>Eucoccidiorida</taxon>
        <taxon>Eimeriorina</taxon>
        <taxon>Sarcocystidae</taxon>
        <taxon>Neospora</taxon>
    </lineage>
</organism>
<dbReference type="InterPro" id="IPR036167">
    <property type="entry name" value="tRNA_intron_Endo_cat-like_sf"/>
</dbReference>
<dbReference type="GO" id="GO:0000379">
    <property type="term" value="P:tRNA-type intron splice site recognition and cleavage"/>
    <property type="evidence" value="ECO:0007669"/>
    <property type="project" value="TreeGrafter"/>
</dbReference>
<feature type="region of interest" description="Disordered" evidence="6">
    <location>
        <begin position="368"/>
        <end position="387"/>
    </location>
</feature>
<feature type="compositionally biased region" description="Polar residues" evidence="6">
    <location>
        <begin position="102"/>
        <end position="113"/>
    </location>
</feature>
<dbReference type="GO" id="GO:0003676">
    <property type="term" value="F:nucleic acid binding"/>
    <property type="evidence" value="ECO:0007669"/>
    <property type="project" value="InterPro"/>
</dbReference>
<accession>A0A0F7UDG3</accession>
<keyword evidence="3" id="KW-0819">tRNA processing</keyword>